<accession>A0A7I8VGQ1</accession>
<proteinExistence type="predicted"/>
<dbReference type="Pfam" id="PF17219">
    <property type="entry name" value="YAF2_RYBP"/>
    <property type="match status" value="1"/>
</dbReference>
<dbReference type="InterPro" id="IPR033774">
    <property type="entry name" value="YAF2_RYBP"/>
</dbReference>
<feature type="compositionally biased region" description="Polar residues" evidence="9">
    <location>
        <begin position="74"/>
        <end position="95"/>
    </location>
</feature>
<dbReference type="SUPFAM" id="SSF90209">
    <property type="entry name" value="Ran binding protein zinc finger-like"/>
    <property type="match status" value="1"/>
</dbReference>
<evidence type="ECO:0000256" key="5">
    <source>
        <dbReference type="ARBA" id="ARBA00023015"/>
    </source>
</evidence>
<evidence type="ECO:0000313" key="11">
    <source>
        <dbReference type="EMBL" id="CAD5115353.1"/>
    </source>
</evidence>
<dbReference type="Gene3D" id="4.10.1060.10">
    <property type="entry name" value="Zinc finger, RanBP2-type"/>
    <property type="match status" value="1"/>
</dbReference>
<dbReference type="InterPro" id="IPR039958">
    <property type="entry name" value="RYBP/YAF2"/>
</dbReference>
<dbReference type="PANTHER" id="PTHR12920:SF4">
    <property type="entry name" value="GEO03726P1"/>
    <property type="match status" value="1"/>
</dbReference>
<reference evidence="11 12" key="1">
    <citation type="submission" date="2020-08" db="EMBL/GenBank/DDBJ databases">
        <authorList>
            <person name="Hejnol A."/>
        </authorList>
    </citation>
    <scope>NUCLEOTIDE SEQUENCE [LARGE SCALE GENOMIC DNA]</scope>
</reference>
<evidence type="ECO:0000256" key="1">
    <source>
        <dbReference type="ARBA" id="ARBA00004123"/>
    </source>
</evidence>
<evidence type="ECO:0000256" key="7">
    <source>
        <dbReference type="ARBA" id="ARBA00023242"/>
    </source>
</evidence>
<dbReference type="SMART" id="SM00547">
    <property type="entry name" value="ZnF_RBZ"/>
    <property type="match status" value="1"/>
</dbReference>
<dbReference type="InterPro" id="IPR001876">
    <property type="entry name" value="Znf_RanBP2"/>
</dbReference>
<dbReference type="PROSITE" id="PS50199">
    <property type="entry name" value="ZF_RANBP2_2"/>
    <property type="match status" value="1"/>
</dbReference>
<evidence type="ECO:0000256" key="6">
    <source>
        <dbReference type="ARBA" id="ARBA00023163"/>
    </source>
</evidence>
<evidence type="ECO:0000259" key="10">
    <source>
        <dbReference type="PROSITE" id="PS50199"/>
    </source>
</evidence>
<gene>
    <name evidence="11" type="ORF">DGYR_LOCUS4104</name>
</gene>
<feature type="domain" description="RanBP2-type" evidence="10">
    <location>
        <begin position="14"/>
        <end position="43"/>
    </location>
</feature>
<dbReference type="InterPro" id="IPR036443">
    <property type="entry name" value="Znf_RanBP2_sf"/>
</dbReference>
<dbReference type="GO" id="GO:0008270">
    <property type="term" value="F:zinc ion binding"/>
    <property type="evidence" value="ECO:0007669"/>
    <property type="project" value="UniProtKB-KW"/>
</dbReference>
<keyword evidence="7" id="KW-0539">Nucleus</keyword>
<evidence type="ECO:0000256" key="2">
    <source>
        <dbReference type="ARBA" id="ARBA00022723"/>
    </source>
</evidence>
<keyword evidence="2" id="KW-0479">Metal-binding</keyword>
<dbReference type="PANTHER" id="PTHR12920">
    <property type="entry name" value="RYBP AND YAF2-RELATED"/>
    <property type="match status" value="1"/>
</dbReference>
<keyword evidence="4" id="KW-0862">Zinc</keyword>
<evidence type="ECO:0000256" key="3">
    <source>
        <dbReference type="ARBA" id="ARBA00022771"/>
    </source>
</evidence>
<keyword evidence="6" id="KW-0804">Transcription</keyword>
<dbReference type="GO" id="GO:0045893">
    <property type="term" value="P:positive regulation of DNA-templated transcription"/>
    <property type="evidence" value="ECO:0007669"/>
    <property type="project" value="InterPro"/>
</dbReference>
<feature type="compositionally biased region" description="Low complexity" evidence="9">
    <location>
        <begin position="58"/>
        <end position="68"/>
    </location>
</feature>
<evidence type="ECO:0000256" key="4">
    <source>
        <dbReference type="ARBA" id="ARBA00022833"/>
    </source>
</evidence>
<evidence type="ECO:0000256" key="9">
    <source>
        <dbReference type="SAM" id="MobiDB-lite"/>
    </source>
</evidence>
<dbReference type="AlphaFoldDB" id="A0A7I8VGQ1"/>
<dbReference type="OrthoDB" id="10063208at2759"/>
<keyword evidence="5" id="KW-0805">Transcription regulation</keyword>
<dbReference type="GO" id="GO:0003712">
    <property type="term" value="F:transcription coregulator activity"/>
    <property type="evidence" value="ECO:0007669"/>
    <property type="project" value="TreeGrafter"/>
</dbReference>
<dbReference type="PROSITE" id="PS01358">
    <property type="entry name" value="ZF_RANBP2_1"/>
    <property type="match status" value="1"/>
</dbReference>
<dbReference type="GO" id="GO:0005634">
    <property type="term" value="C:nucleus"/>
    <property type="evidence" value="ECO:0007669"/>
    <property type="project" value="UniProtKB-SubCell"/>
</dbReference>
<dbReference type="Proteomes" id="UP000549394">
    <property type="component" value="Unassembled WGS sequence"/>
</dbReference>
<evidence type="ECO:0000256" key="8">
    <source>
        <dbReference type="PROSITE-ProRule" id="PRU00322"/>
    </source>
</evidence>
<dbReference type="Pfam" id="PF00641">
    <property type="entry name" value="Zn_ribbon_RanBP"/>
    <property type="match status" value="1"/>
</dbReference>
<protein>
    <submittedName>
        <fullName evidence="11">DgyrCDS4333</fullName>
    </submittedName>
</protein>
<comment type="caution">
    <text evidence="11">The sequence shown here is derived from an EMBL/GenBank/DDBJ whole genome shotgun (WGS) entry which is preliminary data.</text>
</comment>
<sequence length="200" mass="22420">MEEKKGRKRQKNLAEEKWKCTICTFENRLEAYKCAMCETRKGTSTRKPKVSLSQHFPSTSKTAKSSSSLDKVSRTSTVGNSDSPSLSQDVPTPTEKSFEAEESIQEIEPTPSETNVPSVTTTKRAQNVPKIYKRKLKKPPRHKNIDRSTAVKTKITVNGITVQFIDYQRKKSGSEIKLHSEENGAKIDAISDSENVQNLS</sequence>
<feature type="compositionally biased region" description="Polar residues" evidence="9">
    <location>
        <begin position="111"/>
        <end position="121"/>
    </location>
</feature>
<dbReference type="GO" id="GO:0003677">
    <property type="term" value="F:DNA binding"/>
    <property type="evidence" value="ECO:0007669"/>
    <property type="project" value="TreeGrafter"/>
</dbReference>
<keyword evidence="12" id="KW-1185">Reference proteome</keyword>
<evidence type="ECO:0000313" key="12">
    <source>
        <dbReference type="Proteomes" id="UP000549394"/>
    </source>
</evidence>
<name>A0A7I8VGQ1_9ANNE</name>
<dbReference type="EMBL" id="CAJFCJ010000006">
    <property type="protein sequence ID" value="CAD5115353.1"/>
    <property type="molecule type" value="Genomic_DNA"/>
</dbReference>
<keyword evidence="3 8" id="KW-0863">Zinc-finger</keyword>
<organism evidence="11 12">
    <name type="scientific">Dimorphilus gyrociliatus</name>
    <dbReference type="NCBI Taxonomy" id="2664684"/>
    <lineage>
        <taxon>Eukaryota</taxon>
        <taxon>Metazoa</taxon>
        <taxon>Spiralia</taxon>
        <taxon>Lophotrochozoa</taxon>
        <taxon>Annelida</taxon>
        <taxon>Polychaeta</taxon>
        <taxon>Polychaeta incertae sedis</taxon>
        <taxon>Dinophilidae</taxon>
        <taxon>Dimorphilus</taxon>
    </lineage>
</organism>
<comment type="subcellular location">
    <subcellularLocation>
        <location evidence="1">Nucleus</location>
    </subcellularLocation>
</comment>
<feature type="region of interest" description="Disordered" evidence="9">
    <location>
        <begin position="40"/>
        <end position="121"/>
    </location>
</feature>